<comment type="caution">
    <text evidence="1">The sequence shown here is derived from an EMBL/GenBank/DDBJ whole genome shotgun (WGS) entry which is preliminary data.</text>
</comment>
<dbReference type="Proteomes" id="UP000307720">
    <property type="component" value="Unassembled WGS sequence"/>
</dbReference>
<accession>A0AC61QVY6</accession>
<feature type="non-terminal residue" evidence="1">
    <location>
        <position position="302"/>
    </location>
</feature>
<sequence>DLNNLKVVTVTSDKYADSFGFTEEEVFSALDEYGIPERKMAVKQWYDGFTFGKVTDIYNPWSILNYLDTGRLAAYWANTSSNSLAGRLIREGNKSIKTSFENLMRGKSLRAEIDEQIVYGELDSDGQAIWSLLLAAGYLKVKQFNAYETEFGEWKEEYELELTNFEVKTMFQRMVRRWFGSVSSEYNDFIKALLADDIKAMNGYMNRVALATFSYFDTGKNPSCEEPERFYHGFVLGLMVDLNDKYILTSNRESGFGRYDVMLEPRKKEYDAILIEFKVQDTEEEKELSDTVQAALRQIEEK</sequence>
<protein>
    <submittedName>
        <fullName evidence="1">Uncharacterized protein</fullName>
    </submittedName>
</protein>
<evidence type="ECO:0000313" key="2">
    <source>
        <dbReference type="Proteomes" id="UP000307720"/>
    </source>
</evidence>
<evidence type="ECO:0000313" key="1">
    <source>
        <dbReference type="EMBL" id="TGX95099.1"/>
    </source>
</evidence>
<organism evidence="1 2">
    <name type="scientific">Hominisplanchenecus murintestinalis</name>
    <dbReference type="NCBI Taxonomy" id="2941517"/>
    <lineage>
        <taxon>Bacteria</taxon>
        <taxon>Bacillati</taxon>
        <taxon>Bacillota</taxon>
        <taxon>Clostridia</taxon>
        <taxon>Lachnospirales</taxon>
        <taxon>Lachnospiraceae</taxon>
        <taxon>Hominisplanchenecus</taxon>
    </lineage>
</organism>
<dbReference type="EMBL" id="SRZB01000127">
    <property type="protein sequence ID" value="TGX95099.1"/>
    <property type="molecule type" value="Genomic_DNA"/>
</dbReference>
<reference evidence="1" key="1">
    <citation type="submission" date="2019-04" db="EMBL/GenBank/DDBJ databases">
        <title>Microbes associate with the intestines of laboratory mice.</title>
        <authorList>
            <person name="Navarre W."/>
            <person name="Wong E."/>
            <person name="Huang K."/>
            <person name="Tropini C."/>
            <person name="Ng K."/>
            <person name="Yu B."/>
        </authorList>
    </citation>
    <scope>NUCLEOTIDE SEQUENCE</scope>
    <source>
        <strain evidence="1">NM72_1-8</strain>
    </source>
</reference>
<feature type="non-terminal residue" evidence="1">
    <location>
        <position position="1"/>
    </location>
</feature>
<gene>
    <name evidence="1" type="ORF">E5357_17730</name>
</gene>
<name>A0AC61QVY6_9FIRM</name>
<keyword evidence="2" id="KW-1185">Reference proteome</keyword>
<proteinExistence type="predicted"/>